<dbReference type="PROSITE" id="PS50885">
    <property type="entry name" value="HAMP"/>
    <property type="match status" value="1"/>
</dbReference>
<keyword evidence="9" id="KW-1133">Transmembrane helix</keyword>
<evidence type="ECO:0000256" key="1">
    <source>
        <dbReference type="ARBA" id="ARBA00000085"/>
    </source>
</evidence>
<accession>A0A0M9U348</accession>
<dbReference type="Pfam" id="PF02518">
    <property type="entry name" value="HATPase_c"/>
    <property type="match status" value="1"/>
</dbReference>
<dbReference type="Gene3D" id="1.20.5.1930">
    <property type="match status" value="1"/>
</dbReference>
<dbReference type="InterPro" id="IPR050482">
    <property type="entry name" value="Sensor_HK_TwoCompSys"/>
</dbReference>
<feature type="domain" description="HAMP" evidence="11">
    <location>
        <begin position="251"/>
        <end position="303"/>
    </location>
</feature>
<dbReference type="Gene3D" id="6.10.340.10">
    <property type="match status" value="1"/>
</dbReference>
<dbReference type="CDD" id="cd16917">
    <property type="entry name" value="HATPase_UhpB-NarQ-NarX-like"/>
    <property type="match status" value="1"/>
</dbReference>
<comment type="catalytic activity">
    <reaction evidence="1">
        <text>ATP + protein L-histidine = ADP + protein N-phospho-L-histidine.</text>
        <dbReference type="EC" id="2.7.13.3"/>
    </reaction>
</comment>
<dbReference type="SMART" id="SM00387">
    <property type="entry name" value="HATPase_c"/>
    <property type="match status" value="1"/>
</dbReference>
<keyword evidence="6 12" id="KW-0418">Kinase</keyword>
<evidence type="ECO:0000256" key="2">
    <source>
        <dbReference type="ARBA" id="ARBA00004370"/>
    </source>
</evidence>
<dbReference type="InterPro" id="IPR003594">
    <property type="entry name" value="HATPase_dom"/>
</dbReference>
<dbReference type="GO" id="GO:0046983">
    <property type="term" value="F:protein dimerization activity"/>
    <property type="evidence" value="ECO:0007669"/>
    <property type="project" value="InterPro"/>
</dbReference>
<feature type="coiled-coil region" evidence="8">
    <location>
        <begin position="284"/>
        <end position="328"/>
    </location>
</feature>
<dbReference type="SMART" id="SM00304">
    <property type="entry name" value="HAMP"/>
    <property type="match status" value="1"/>
</dbReference>
<feature type="domain" description="Histidine kinase" evidence="10">
    <location>
        <begin position="425"/>
        <end position="509"/>
    </location>
</feature>
<keyword evidence="4" id="KW-0597">Phosphoprotein</keyword>
<dbReference type="GO" id="GO:0000155">
    <property type="term" value="F:phosphorelay sensor kinase activity"/>
    <property type="evidence" value="ECO:0007669"/>
    <property type="project" value="InterPro"/>
</dbReference>
<dbReference type="Pfam" id="PF07730">
    <property type="entry name" value="HisKA_3"/>
    <property type="match status" value="1"/>
</dbReference>
<evidence type="ECO:0000256" key="8">
    <source>
        <dbReference type="SAM" id="Coils"/>
    </source>
</evidence>
<dbReference type="RefSeq" id="WP_062419646.1">
    <property type="nucleotide sequence ID" value="NZ_BBXZ01000173.1"/>
</dbReference>
<dbReference type="EC" id="2.7.13.3" evidence="3"/>
<keyword evidence="8" id="KW-0175">Coiled coil</keyword>
<feature type="transmembrane region" description="Helical" evidence="9">
    <location>
        <begin position="231"/>
        <end position="254"/>
    </location>
</feature>
<reference evidence="12" key="1">
    <citation type="journal article" date="2015" name="Genome Announc.">
        <title>Draft Genome Sequences of Anaerolinea thermolimosa IMO-1, Bellilinea caldifistulae GOMI-1, Leptolinea tardivitalis YMTK-2, Levilinea saccharolytica KIBI-1, Longilinea arvoryzae KOME-1, Previously Described as Members of the Class Anaerolineae (Chloroflexi).</title>
        <authorList>
            <person name="Matsuura N."/>
            <person name="Tourlousse M.D."/>
            <person name="Ohashi A."/>
            <person name="Hugenholtz P."/>
            <person name="Sekiguchi Y."/>
        </authorList>
    </citation>
    <scope>NUCLEOTIDE SEQUENCE</scope>
    <source>
        <strain evidence="12">KIBI-1</strain>
    </source>
</reference>
<dbReference type="InterPro" id="IPR005467">
    <property type="entry name" value="His_kinase_dom"/>
</dbReference>
<keyword evidence="7" id="KW-0902">Two-component regulatory system</keyword>
<evidence type="ECO:0000256" key="5">
    <source>
        <dbReference type="ARBA" id="ARBA00022679"/>
    </source>
</evidence>
<evidence type="ECO:0000259" key="10">
    <source>
        <dbReference type="PROSITE" id="PS50109"/>
    </source>
</evidence>
<evidence type="ECO:0000256" key="3">
    <source>
        <dbReference type="ARBA" id="ARBA00012438"/>
    </source>
</evidence>
<dbReference type="GO" id="GO:0016020">
    <property type="term" value="C:membrane"/>
    <property type="evidence" value="ECO:0007669"/>
    <property type="project" value="UniProtKB-SubCell"/>
</dbReference>
<dbReference type="AlphaFoldDB" id="A0A0M9U348"/>
<evidence type="ECO:0000256" key="7">
    <source>
        <dbReference type="ARBA" id="ARBA00023012"/>
    </source>
</evidence>
<dbReference type="CDD" id="cd06225">
    <property type="entry name" value="HAMP"/>
    <property type="match status" value="1"/>
</dbReference>
<evidence type="ECO:0000313" key="12">
    <source>
        <dbReference type="EMBL" id="GAP19360.1"/>
    </source>
</evidence>
<evidence type="ECO:0000259" key="11">
    <source>
        <dbReference type="PROSITE" id="PS50885"/>
    </source>
</evidence>
<dbReference type="SUPFAM" id="SSF158472">
    <property type="entry name" value="HAMP domain-like"/>
    <property type="match status" value="1"/>
</dbReference>
<dbReference type="InterPro" id="IPR011712">
    <property type="entry name" value="Sig_transdc_His_kin_sub3_dim/P"/>
</dbReference>
<comment type="subcellular location">
    <subcellularLocation>
        <location evidence="2">Membrane</location>
    </subcellularLocation>
</comment>
<dbReference type="Gene3D" id="3.30.565.10">
    <property type="entry name" value="Histidine kinase-like ATPase, C-terminal domain"/>
    <property type="match status" value="1"/>
</dbReference>
<dbReference type="PANTHER" id="PTHR24421">
    <property type="entry name" value="NITRATE/NITRITE SENSOR PROTEIN NARX-RELATED"/>
    <property type="match status" value="1"/>
</dbReference>
<dbReference type="EMBL" id="DF967975">
    <property type="protein sequence ID" value="GAP19360.1"/>
    <property type="molecule type" value="Genomic_DNA"/>
</dbReference>
<sequence>MKNLPQKILAFLQKITRLFLRLQWKLTLLYTLVTVAVLLILISAAVFLSNQMVYSVPMLTANMADALSLAAQDLAPALSAQPVDAAAAEAWVDKVFDGRMLFISSEVDEGEDEPAETKEISYSFTSMASKNTLLVVADPQGHVIASNHPERWSAGRPLTAEASPAGLNLLRQALGGERDARKLWSREENRQIAAAPIHQSGRLLGVTLVVLERPNQLDLLISTLFSVAPTVAPLTLVAGLIGMVFGALTARSLVKRIKGIMHTTDAWGQGDFRQRLQDRSADEIGLLAQDLNQMADELQNLMQTRQDLAALEERNRLARDLHDSVKQQVFAVSMNLAAAQALWERDPQAARQRLDIATEVSRQTQQELTTLIQTLRPPQLSEKSLPAALDELVRQWARQNNCRAAFHVEGSPQPLHPETEQAFFRMAQEALSNIARHSRASMVEMALIFNHDSAALEVRDDGQGFDPNQPVSGLGLRSMRERIHALGGVFAVESRPGSTHLSAQIPVLSPDRNTEVAHE</sequence>
<protein>
    <recommendedName>
        <fullName evidence="3">histidine kinase</fullName>
        <ecNumber evidence="3">2.7.13.3</ecNumber>
    </recommendedName>
</protein>
<gene>
    <name evidence="12" type="ORF">LSAC_03262</name>
</gene>
<dbReference type="SUPFAM" id="SSF55874">
    <property type="entry name" value="ATPase domain of HSP90 chaperone/DNA topoisomerase II/histidine kinase"/>
    <property type="match status" value="1"/>
</dbReference>
<feature type="transmembrane region" description="Helical" evidence="9">
    <location>
        <begin position="28"/>
        <end position="48"/>
    </location>
</feature>
<dbReference type="OrthoDB" id="9781904at2"/>
<keyword evidence="9" id="KW-0812">Transmembrane</keyword>
<dbReference type="InterPro" id="IPR003660">
    <property type="entry name" value="HAMP_dom"/>
</dbReference>
<proteinExistence type="predicted"/>
<evidence type="ECO:0000256" key="4">
    <source>
        <dbReference type="ARBA" id="ARBA00022553"/>
    </source>
</evidence>
<keyword evidence="9" id="KW-0472">Membrane</keyword>
<dbReference type="InterPro" id="IPR036890">
    <property type="entry name" value="HATPase_C_sf"/>
</dbReference>
<dbReference type="PANTHER" id="PTHR24421:SF61">
    <property type="entry name" value="OXYGEN SENSOR HISTIDINE KINASE NREB"/>
    <property type="match status" value="1"/>
</dbReference>
<keyword evidence="5" id="KW-0808">Transferase</keyword>
<dbReference type="PROSITE" id="PS50109">
    <property type="entry name" value="HIS_KIN"/>
    <property type="match status" value="1"/>
</dbReference>
<evidence type="ECO:0000256" key="9">
    <source>
        <dbReference type="SAM" id="Phobius"/>
    </source>
</evidence>
<organism evidence="12">
    <name type="scientific">Levilinea saccharolytica</name>
    <dbReference type="NCBI Taxonomy" id="229921"/>
    <lineage>
        <taxon>Bacteria</taxon>
        <taxon>Bacillati</taxon>
        <taxon>Chloroflexota</taxon>
        <taxon>Anaerolineae</taxon>
        <taxon>Anaerolineales</taxon>
        <taxon>Anaerolineaceae</taxon>
        <taxon>Levilinea</taxon>
    </lineage>
</organism>
<dbReference type="Pfam" id="PF00672">
    <property type="entry name" value="HAMP"/>
    <property type="match status" value="1"/>
</dbReference>
<name>A0A0M9U348_9CHLR</name>
<evidence type="ECO:0000256" key="6">
    <source>
        <dbReference type="ARBA" id="ARBA00022777"/>
    </source>
</evidence>